<keyword evidence="2" id="KW-1185">Reference proteome</keyword>
<dbReference type="EMBL" id="AVOT02013270">
    <property type="protein sequence ID" value="MBW0495749.1"/>
    <property type="molecule type" value="Genomic_DNA"/>
</dbReference>
<comment type="caution">
    <text evidence="1">The sequence shown here is derived from an EMBL/GenBank/DDBJ whole genome shotgun (WGS) entry which is preliminary data.</text>
</comment>
<evidence type="ECO:0000313" key="2">
    <source>
        <dbReference type="Proteomes" id="UP000765509"/>
    </source>
</evidence>
<protein>
    <submittedName>
        <fullName evidence="1">Uncharacterized protein</fullName>
    </submittedName>
</protein>
<dbReference type="Proteomes" id="UP000765509">
    <property type="component" value="Unassembled WGS sequence"/>
</dbReference>
<gene>
    <name evidence="1" type="ORF">O181_035464</name>
</gene>
<sequence>MKDGGGTEGEESVSAVSFELMAKDFPGRRIQGIRIMHSKPENFINEDGHNPVMAPQIGPQSITQDLPFSIGKGQSLMAWTLSMGPGHMGEVVVHGPPGIPA</sequence>
<evidence type="ECO:0000313" key="1">
    <source>
        <dbReference type="EMBL" id="MBW0495749.1"/>
    </source>
</evidence>
<name>A0A9Q3D2S6_9BASI</name>
<proteinExistence type="predicted"/>
<reference evidence="1" key="1">
    <citation type="submission" date="2021-03" db="EMBL/GenBank/DDBJ databases">
        <title>Draft genome sequence of rust myrtle Austropuccinia psidii MF-1, a brazilian biotype.</title>
        <authorList>
            <person name="Quecine M.C."/>
            <person name="Pachon D.M.R."/>
            <person name="Bonatelli M.L."/>
            <person name="Correr F.H."/>
            <person name="Franceschini L.M."/>
            <person name="Leite T.F."/>
            <person name="Margarido G.R.A."/>
            <person name="Almeida C.A."/>
            <person name="Ferrarezi J.A."/>
            <person name="Labate C.A."/>
        </authorList>
    </citation>
    <scope>NUCLEOTIDE SEQUENCE</scope>
    <source>
        <strain evidence="1">MF-1</strain>
    </source>
</reference>
<organism evidence="1 2">
    <name type="scientific">Austropuccinia psidii MF-1</name>
    <dbReference type="NCBI Taxonomy" id="1389203"/>
    <lineage>
        <taxon>Eukaryota</taxon>
        <taxon>Fungi</taxon>
        <taxon>Dikarya</taxon>
        <taxon>Basidiomycota</taxon>
        <taxon>Pucciniomycotina</taxon>
        <taxon>Pucciniomycetes</taxon>
        <taxon>Pucciniales</taxon>
        <taxon>Sphaerophragmiaceae</taxon>
        <taxon>Austropuccinia</taxon>
    </lineage>
</organism>
<dbReference type="AlphaFoldDB" id="A0A9Q3D2S6"/>
<accession>A0A9Q3D2S6</accession>